<evidence type="ECO:0000313" key="2">
    <source>
        <dbReference type="Proteomes" id="UP001568358"/>
    </source>
</evidence>
<reference evidence="1 2" key="1">
    <citation type="submission" date="2024-07" db="EMBL/GenBank/DDBJ databases">
        <title>Active virus-host system and metabolic interactions in a Lokiarchaeon culture.</title>
        <authorList>
            <person name="Ponce Toledo R.I."/>
            <person name="Rodrigues Oliveira T."/>
            <person name="Schleper C."/>
        </authorList>
    </citation>
    <scope>NUCLEOTIDE SEQUENCE [LARGE SCALE GENOMIC DNA]</scope>
    <source>
        <strain evidence="1 2">B35</strain>
    </source>
</reference>
<dbReference type="Pfam" id="PF11104">
    <property type="entry name" value="PilM_2"/>
    <property type="match status" value="1"/>
</dbReference>
<dbReference type="InterPro" id="IPR050696">
    <property type="entry name" value="FtsA/MreB"/>
</dbReference>
<keyword evidence="2" id="KW-1185">Reference proteome</keyword>
<dbReference type="Gene3D" id="3.30.420.380">
    <property type="match status" value="1"/>
</dbReference>
<comment type="caution">
    <text evidence="1">The sequence shown here is derived from an EMBL/GenBank/DDBJ whole genome shotgun (WGS) entry which is preliminary data.</text>
</comment>
<dbReference type="Proteomes" id="UP001568358">
    <property type="component" value="Unassembled WGS sequence"/>
</dbReference>
<sequence length="507" mass="56427">MAFCQFAVSWRGAQLLEHHIAPISDFSDPLTLAKELAAVLDRYELRSDQYRLSLPTQVTILRNWTFPFSSAKQISQALEFELEQEIPFTSEETVTGIQFGAKTRQGRKVTSATMHKEFLSSLVKALQTHDIDPQLITVNSFALAQAASAISSNAPTLLLNIDAENSELVCIENNIPCTVSQIPYGILNIKKALEQQLNATQDSIDRFIYFSDIATVDNSSKPEEADFKEALITQLQRLAKQILASANCNTPNAESMLLCGDLAQLQGVEKLFADEMGIPTTAIHKHPKASTLLPIKDNTEWLECLPAIALAPVKNPAFTPTKLLNFRKDEFYFLKQRDLLTQVTTYATAITCILMLGWSISLFAQGHKNAQHAAALNTELKNTLQKTLPDIRGSFGAIQYTSILKSRLSQLRGTTISNDTDTKKDSLDLLLALHTSTPKSLDIDVEAIRITEKNMGLVGTTDSYNTLEKLRSQLAKNRYFNAVSIRGATNQKKQKRIRFELEMERAG</sequence>
<dbReference type="Gene3D" id="3.30.420.40">
    <property type="match status" value="1"/>
</dbReference>
<organism evidence="1 2">
    <name type="scientific">Halodesulfovibrio aestuarii</name>
    <dbReference type="NCBI Taxonomy" id="126333"/>
    <lineage>
        <taxon>Bacteria</taxon>
        <taxon>Pseudomonadati</taxon>
        <taxon>Thermodesulfobacteriota</taxon>
        <taxon>Desulfovibrionia</taxon>
        <taxon>Desulfovibrionales</taxon>
        <taxon>Desulfovibrionaceae</taxon>
        <taxon>Halodesulfovibrio</taxon>
    </lineage>
</organism>
<dbReference type="PANTHER" id="PTHR32432:SF3">
    <property type="entry name" value="ETHANOLAMINE UTILIZATION PROTEIN EUTJ"/>
    <property type="match status" value="1"/>
</dbReference>
<dbReference type="SUPFAM" id="SSF53067">
    <property type="entry name" value="Actin-like ATPase domain"/>
    <property type="match status" value="1"/>
</dbReference>
<dbReference type="InterPro" id="IPR043129">
    <property type="entry name" value="ATPase_NBD"/>
</dbReference>
<gene>
    <name evidence="1" type="primary">pilM</name>
    <name evidence="1" type="ORF">AB2Z07_12265</name>
</gene>
<proteinExistence type="predicted"/>
<evidence type="ECO:0000313" key="1">
    <source>
        <dbReference type="EMBL" id="MEZ6854292.1"/>
    </source>
</evidence>
<protein>
    <submittedName>
        <fullName evidence="1">Pilus assembly protein PilM</fullName>
    </submittedName>
</protein>
<dbReference type="PANTHER" id="PTHR32432">
    <property type="entry name" value="CELL DIVISION PROTEIN FTSA-RELATED"/>
    <property type="match status" value="1"/>
</dbReference>
<accession>A0ABV4JW62</accession>
<dbReference type="InterPro" id="IPR005883">
    <property type="entry name" value="PilM"/>
</dbReference>
<dbReference type="EMBL" id="JBFSOO010000009">
    <property type="protein sequence ID" value="MEZ6854292.1"/>
    <property type="molecule type" value="Genomic_DNA"/>
</dbReference>
<dbReference type="RefSeq" id="WP_371150802.1">
    <property type="nucleotide sequence ID" value="NZ_JBFSOO010000009.1"/>
</dbReference>
<name>A0ABV4JW62_9BACT</name>